<protein>
    <submittedName>
        <fullName evidence="3">Uncharacterized protein</fullName>
    </submittedName>
</protein>
<dbReference type="AlphaFoldDB" id="A0A8H3LRH7"/>
<evidence type="ECO:0000256" key="1">
    <source>
        <dbReference type="SAM" id="MobiDB-lite"/>
    </source>
</evidence>
<organism evidence="3 4">
    <name type="scientific">Rhizophagus clarus</name>
    <dbReference type="NCBI Taxonomy" id="94130"/>
    <lineage>
        <taxon>Eukaryota</taxon>
        <taxon>Fungi</taxon>
        <taxon>Fungi incertae sedis</taxon>
        <taxon>Mucoromycota</taxon>
        <taxon>Glomeromycotina</taxon>
        <taxon>Glomeromycetes</taxon>
        <taxon>Glomerales</taxon>
        <taxon>Glomeraceae</taxon>
        <taxon>Rhizophagus</taxon>
    </lineage>
</organism>
<keyword evidence="2" id="KW-0472">Membrane</keyword>
<name>A0A8H3LRH7_9GLOM</name>
<accession>A0A8H3LRH7</accession>
<evidence type="ECO:0000313" key="3">
    <source>
        <dbReference type="EMBL" id="GES90029.1"/>
    </source>
</evidence>
<sequence>MNIERKWRKKRQSFYHHQHQFWSPQPIALPPPILPPPPPPLPLLPLPLPPPLPPPPPPPPLQSRPSPQPLVVLHESSMQIFFLSSLALPVVSLIKSFGNLVLLCNQVCSSYSCLFPSFFVLIIPSYPF</sequence>
<keyword evidence="2" id="KW-0812">Transmembrane</keyword>
<comment type="caution">
    <text evidence="3">The sequence shown here is derived from an EMBL/GenBank/DDBJ whole genome shotgun (WGS) entry which is preliminary data.</text>
</comment>
<feature type="transmembrane region" description="Helical" evidence="2">
    <location>
        <begin position="100"/>
        <end position="123"/>
    </location>
</feature>
<proteinExistence type="predicted"/>
<keyword evidence="2" id="KW-1133">Transmembrane helix</keyword>
<reference evidence="3" key="1">
    <citation type="submission" date="2019-10" db="EMBL/GenBank/DDBJ databases">
        <title>Conservation and host-specific expression of non-tandemly repeated heterogenous ribosome RNA gene in arbuscular mycorrhizal fungi.</title>
        <authorList>
            <person name="Maeda T."/>
            <person name="Kobayashi Y."/>
            <person name="Nakagawa T."/>
            <person name="Ezawa T."/>
            <person name="Yamaguchi K."/>
            <person name="Bino T."/>
            <person name="Nishimoto Y."/>
            <person name="Shigenobu S."/>
            <person name="Kawaguchi M."/>
        </authorList>
    </citation>
    <scope>NUCLEOTIDE SEQUENCE</scope>
    <source>
        <strain evidence="3">HR1</strain>
    </source>
</reference>
<dbReference type="Proteomes" id="UP000615446">
    <property type="component" value="Unassembled WGS sequence"/>
</dbReference>
<gene>
    <name evidence="3" type="ORF">RCL2_001689500</name>
</gene>
<feature type="region of interest" description="Disordered" evidence="1">
    <location>
        <begin position="45"/>
        <end position="66"/>
    </location>
</feature>
<evidence type="ECO:0000313" key="4">
    <source>
        <dbReference type="Proteomes" id="UP000615446"/>
    </source>
</evidence>
<evidence type="ECO:0000256" key="2">
    <source>
        <dbReference type="SAM" id="Phobius"/>
    </source>
</evidence>
<dbReference type="EMBL" id="BLAL01000193">
    <property type="protein sequence ID" value="GES90029.1"/>
    <property type="molecule type" value="Genomic_DNA"/>
</dbReference>